<keyword evidence="1" id="KW-1133">Transmembrane helix</keyword>
<dbReference type="EMBL" id="QSJN01000002">
    <property type="protein sequence ID" value="RHD77368.1"/>
    <property type="molecule type" value="Genomic_DNA"/>
</dbReference>
<dbReference type="EMBL" id="VOHW01000003">
    <property type="protein sequence ID" value="TWV62954.1"/>
    <property type="molecule type" value="Genomic_DNA"/>
</dbReference>
<keyword evidence="1" id="KW-0812">Transmembrane</keyword>
<feature type="transmembrane region" description="Helical" evidence="1">
    <location>
        <begin position="55"/>
        <end position="78"/>
    </location>
</feature>
<organism evidence="2 5">
    <name type="scientific">Parabacteroides distasonis</name>
    <dbReference type="NCBI Taxonomy" id="823"/>
    <lineage>
        <taxon>Bacteria</taxon>
        <taxon>Pseudomonadati</taxon>
        <taxon>Bacteroidota</taxon>
        <taxon>Bacteroidia</taxon>
        <taxon>Bacteroidales</taxon>
        <taxon>Tannerellaceae</taxon>
        <taxon>Parabacteroides</taxon>
    </lineage>
</organism>
<evidence type="ECO:0000313" key="7">
    <source>
        <dbReference type="Proteomes" id="UP000315827"/>
    </source>
</evidence>
<reference evidence="2" key="2">
    <citation type="journal article" date="2018" name="BMC Genomics">
        <title>Whole genome sequencing and function prediction of 133 gut anaerobes isolated from chicken caecum in pure cultures.</title>
        <authorList>
            <person name="Medvecky M."/>
            <person name="Cejkova D."/>
            <person name="Polansky O."/>
            <person name="Karasova D."/>
            <person name="Kubasova T."/>
            <person name="Cizek A."/>
            <person name="Rychlik I."/>
        </authorList>
    </citation>
    <scope>NUCLEOTIDE SEQUENCE</scope>
    <source>
        <strain evidence="2">An199</strain>
    </source>
</reference>
<evidence type="ECO:0000256" key="1">
    <source>
        <dbReference type="SAM" id="Phobius"/>
    </source>
</evidence>
<dbReference type="Proteomes" id="UP000315827">
    <property type="component" value="Unassembled WGS sequence"/>
</dbReference>
<reference evidence="5" key="1">
    <citation type="submission" date="2017-04" db="EMBL/GenBank/DDBJ databases">
        <title>Function of individual gut microbiota members based on whole genome sequencing of pure cultures obtained from chicken caecum.</title>
        <authorList>
            <person name="Medvecky M."/>
            <person name="Cejkova D."/>
            <person name="Polansky O."/>
            <person name="Karasova D."/>
            <person name="Kubasova T."/>
            <person name="Cizek A."/>
            <person name="Rychlik I."/>
        </authorList>
    </citation>
    <scope>NUCLEOTIDE SEQUENCE [LARGE SCALE GENOMIC DNA]</scope>
    <source>
        <strain evidence="5">An199</strain>
    </source>
</reference>
<reference evidence="4 7" key="4">
    <citation type="submission" date="2019-07" db="EMBL/GenBank/DDBJ databases">
        <title>Genome sequencing of Parabacteroides distasonis iSURF_7.</title>
        <authorList>
            <person name="Degefu H.N."/>
            <person name="Ruoff K.L."/>
            <person name="Price C.E."/>
            <person name="Valls R.A."/>
            <person name="O'Toole G.A."/>
        </authorList>
    </citation>
    <scope>NUCLEOTIDE SEQUENCE [LARGE SCALE GENOMIC DNA]</scope>
    <source>
        <strain evidence="4 7">CFPLTA003_1B</strain>
    </source>
</reference>
<evidence type="ECO:0000313" key="5">
    <source>
        <dbReference type="Proteomes" id="UP000195950"/>
    </source>
</evidence>
<gene>
    <name evidence="2" type="ORF">B5F32_00675</name>
    <name evidence="3" type="ORF">DW782_05315</name>
    <name evidence="4" type="ORF">FSA05_07980</name>
</gene>
<dbReference type="Proteomes" id="UP000195950">
    <property type="component" value="Unassembled WGS sequence"/>
</dbReference>
<dbReference type="AlphaFoldDB" id="A0A1Y4IUW8"/>
<accession>A0A1Y4IUW8</accession>
<evidence type="ECO:0000313" key="3">
    <source>
        <dbReference type="EMBL" id="RHD77368.1"/>
    </source>
</evidence>
<evidence type="ECO:0000313" key="2">
    <source>
        <dbReference type="EMBL" id="OUP22750.1"/>
    </source>
</evidence>
<feature type="transmembrane region" description="Helical" evidence="1">
    <location>
        <begin position="29"/>
        <end position="49"/>
    </location>
</feature>
<dbReference type="Proteomes" id="UP000284660">
    <property type="component" value="Unassembled WGS sequence"/>
</dbReference>
<keyword evidence="1" id="KW-0472">Membrane</keyword>
<proteinExistence type="predicted"/>
<comment type="caution">
    <text evidence="2">The sequence shown here is derived from an EMBL/GenBank/DDBJ whole genome shotgun (WGS) entry which is preliminary data.</text>
</comment>
<evidence type="ECO:0000313" key="4">
    <source>
        <dbReference type="EMBL" id="TWV62954.1"/>
    </source>
</evidence>
<name>A0A1Y4IUW8_PARDI</name>
<reference evidence="3 6" key="3">
    <citation type="submission" date="2018-08" db="EMBL/GenBank/DDBJ databases">
        <title>A genome reference for cultivated species of the human gut microbiota.</title>
        <authorList>
            <person name="Zou Y."/>
            <person name="Xue W."/>
            <person name="Luo G."/>
        </authorList>
    </citation>
    <scope>NUCLEOTIDE SEQUENCE [LARGE SCALE GENOMIC DNA]</scope>
    <source>
        <strain evidence="3 6">AM30-4</strain>
    </source>
</reference>
<sequence length="83" mass="9799">MYFHSMRYLDIYAAMDCLEWARNKSFSFIGLKGWLSLFLWLEMLCLAILGDETFLVGLVFVVLISFVFMLLANIRIYFKRSPV</sequence>
<protein>
    <submittedName>
        <fullName evidence="2">Uncharacterized protein</fullName>
    </submittedName>
</protein>
<evidence type="ECO:0000313" key="6">
    <source>
        <dbReference type="Proteomes" id="UP000284660"/>
    </source>
</evidence>
<dbReference type="EMBL" id="NFJX01000001">
    <property type="protein sequence ID" value="OUP22750.1"/>
    <property type="molecule type" value="Genomic_DNA"/>
</dbReference>